<comment type="caution">
    <text evidence="7">The sequence shown here is derived from an EMBL/GenBank/DDBJ whole genome shotgun (WGS) entry which is preliminary data.</text>
</comment>
<dbReference type="PANTHER" id="PTHR13748">
    <property type="entry name" value="COBW-RELATED"/>
    <property type="match status" value="1"/>
</dbReference>
<dbReference type="Pfam" id="PF07683">
    <property type="entry name" value="CobW_C"/>
    <property type="match status" value="1"/>
</dbReference>
<accession>A0A9W7AN14</accession>
<name>A0A9W7AN14_9STRA</name>
<reference evidence="8" key="1">
    <citation type="journal article" date="2023" name="Commun. Biol.">
        <title>Genome analysis of Parmales, the sister group of diatoms, reveals the evolutionary specialization of diatoms from phago-mixotrophs to photoautotrophs.</title>
        <authorList>
            <person name="Ban H."/>
            <person name="Sato S."/>
            <person name="Yoshikawa S."/>
            <person name="Yamada K."/>
            <person name="Nakamura Y."/>
            <person name="Ichinomiya M."/>
            <person name="Sato N."/>
            <person name="Blanc-Mathieu R."/>
            <person name="Endo H."/>
            <person name="Kuwata A."/>
            <person name="Ogata H."/>
        </authorList>
    </citation>
    <scope>NUCLEOTIDE SEQUENCE [LARGE SCALE GENOMIC DNA]</scope>
    <source>
        <strain evidence="8">NIES 3701</strain>
    </source>
</reference>
<dbReference type="Gene3D" id="3.40.50.300">
    <property type="entry name" value="P-loop containing nucleotide triphosphate hydrolases"/>
    <property type="match status" value="1"/>
</dbReference>
<protein>
    <recommendedName>
        <fullName evidence="6">CobW C-terminal domain-containing protein</fullName>
    </recommendedName>
</protein>
<dbReference type="InterPro" id="IPR036627">
    <property type="entry name" value="CobW-likC_sf"/>
</dbReference>
<evidence type="ECO:0000313" key="8">
    <source>
        <dbReference type="Proteomes" id="UP001165085"/>
    </source>
</evidence>
<proteinExistence type="inferred from homology"/>
<evidence type="ECO:0000256" key="4">
    <source>
        <dbReference type="ARBA" id="ARBA00034320"/>
    </source>
</evidence>
<evidence type="ECO:0000313" key="7">
    <source>
        <dbReference type="EMBL" id="GMH73516.1"/>
    </source>
</evidence>
<dbReference type="CDD" id="cd03112">
    <property type="entry name" value="CobW-like"/>
    <property type="match status" value="1"/>
</dbReference>
<keyword evidence="2" id="KW-0378">Hydrolase</keyword>
<organism evidence="7 8">
    <name type="scientific">Triparma strigata</name>
    <dbReference type="NCBI Taxonomy" id="1606541"/>
    <lineage>
        <taxon>Eukaryota</taxon>
        <taxon>Sar</taxon>
        <taxon>Stramenopiles</taxon>
        <taxon>Ochrophyta</taxon>
        <taxon>Bolidophyceae</taxon>
        <taxon>Parmales</taxon>
        <taxon>Triparmaceae</taxon>
        <taxon>Triparma</taxon>
    </lineage>
</organism>
<gene>
    <name evidence="7" type="ORF">TrST_g4727</name>
</gene>
<evidence type="ECO:0000256" key="3">
    <source>
        <dbReference type="ARBA" id="ARBA00023186"/>
    </source>
</evidence>
<dbReference type="InterPro" id="IPR027417">
    <property type="entry name" value="P-loop_NTPase"/>
</dbReference>
<evidence type="ECO:0000259" key="6">
    <source>
        <dbReference type="SMART" id="SM00833"/>
    </source>
</evidence>
<evidence type="ECO:0000256" key="5">
    <source>
        <dbReference type="ARBA" id="ARBA00049117"/>
    </source>
</evidence>
<evidence type="ECO:0000256" key="1">
    <source>
        <dbReference type="ARBA" id="ARBA00022741"/>
    </source>
</evidence>
<dbReference type="GO" id="GO:0000166">
    <property type="term" value="F:nucleotide binding"/>
    <property type="evidence" value="ECO:0007669"/>
    <property type="project" value="UniProtKB-KW"/>
</dbReference>
<dbReference type="Gene3D" id="3.30.1220.10">
    <property type="entry name" value="CobW-like, C-terminal domain"/>
    <property type="match status" value="1"/>
</dbReference>
<comment type="catalytic activity">
    <reaction evidence="5">
        <text>GTP + H2O = GDP + phosphate + H(+)</text>
        <dbReference type="Rhea" id="RHEA:19669"/>
        <dbReference type="ChEBI" id="CHEBI:15377"/>
        <dbReference type="ChEBI" id="CHEBI:15378"/>
        <dbReference type="ChEBI" id="CHEBI:37565"/>
        <dbReference type="ChEBI" id="CHEBI:43474"/>
        <dbReference type="ChEBI" id="CHEBI:58189"/>
    </reaction>
    <physiologicalReaction direction="left-to-right" evidence="5">
        <dbReference type="Rhea" id="RHEA:19670"/>
    </physiologicalReaction>
</comment>
<dbReference type="AlphaFoldDB" id="A0A9W7AN14"/>
<keyword evidence="8" id="KW-1185">Reference proteome</keyword>
<dbReference type="InterPro" id="IPR051316">
    <property type="entry name" value="Zinc-reg_GTPase_activator"/>
</dbReference>
<keyword evidence="1" id="KW-0547">Nucleotide-binding</keyword>
<dbReference type="SMART" id="SM00833">
    <property type="entry name" value="CobW_C"/>
    <property type="match status" value="1"/>
</dbReference>
<keyword evidence="3" id="KW-0143">Chaperone</keyword>
<dbReference type="EMBL" id="BRXY01000169">
    <property type="protein sequence ID" value="GMH73516.1"/>
    <property type="molecule type" value="Genomic_DNA"/>
</dbReference>
<dbReference type="Proteomes" id="UP001165085">
    <property type="component" value="Unassembled WGS sequence"/>
</dbReference>
<dbReference type="GO" id="GO:0005737">
    <property type="term" value="C:cytoplasm"/>
    <property type="evidence" value="ECO:0007669"/>
    <property type="project" value="TreeGrafter"/>
</dbReference>
<dbReference type="SUPFAM" id="SSF90002">
    <property type="entry name" value="Hypothetical protein YjiA, C-terminal domain"/>
    <property type="match status" value="1"/>
</dbReference>
<dbReference type="OrthoDB" id="258627at2759"/>
<dbReference type="InterPro" id="IPR011629">
    <property type="entry name" value="CobW-like_C"/>
</dbReference>
<dbReference type="PANTHER" id="PTHR13748:SF70">
    <property type="entry name" value="COBW_HYPB_UREG NUCLEOTIDE-BINDING DOMAIN-CONTAINING PROTEIN"/>
    <property type="match status" value="1"/>
</dbReference>
<feature type="domain" description="CobW C-terminal" evidence="6">
    <location>
        <begin position="244"/>
        <end position="343"/>
    </location>
</feature>
<comment type="similarity">
    <text evidence="4">Belongs to the SIMIBI class G3E GTPase family. ZNG1 subfamily.</text>
</comment>
<dbReference type="SUPFAM" id="SSF52540">
    <property type="entry name" value="P-loop containing nucleoside triphosphate hydrolases"/>
    <property type="match status" value="1"/>
</dbReference>
<dbReference type="InterPro" id="IPR003495">
    <property type="entry name" value="CobW/HypB/UreG_nucleotide-bd"/>
</dbReference>
<dbReference type="GO" id="GO:0016787">
    <property type="term" value="F:hydrolase activity"/>
    <property type="evidence" value="ECO:0007669"/>
    <property type="project" value="UniProtKB-KW"/>
</dbReference>
<sequence>MDFCEVTNTDGGSNGDRTPCSILTGFLGAGKTTLVNHILKGRHGLKIAVIENEFGEVGVDDALVLETEEEVFEMNNGCICCTVRGDLMRILNKLSKRETKFDHILIETTGLADPAPVAQTFFVDEDIKASYSLDAIITVVDCAHVIPHLDEVKPEGVENESVEQVAFADKILLNKIDLVTQEEKDAVIVKVRGINKLAEVIETTQSAVDLNRILGVKAFDLDRVLQVEEDFLDTEGEHEHDNSVTSVGIALPGALSLPKLNLWLTTLLQTRGTDIFRSKGVLNISGSDSRHVFQGVHMLMGISSSEEGVGRGWKEGEERENRIVFIGRNLNREELVEGFKNCLVQ</sequence>
<dbReference type="Pfam" id="PF02492">
    <property type="entry name" value="cobW"/>
    <property type="match status" value="1"/>
</dbReference>
<evidence type="ECO:0000256" key="2">
    <source>
        <dbReference type="ARBA" id="ARBA00022801"/>
    </source>
</evidence>